<accession>A0A1F4XUA0</accession>
<feature type="domain" description="Glutamyl/glutaminyl-tRNA synthetase class Ib catalytic" evidence="8">
    <location>
        <begin position="105"/>
        <end position="276"/>
    </location>
</feature>
<dbReference type="NCBIfam" id="TIGR00464">
    <property type="entry name" value="gltX_bact"/>
    <property type="match status" value="1"/>
</dbReference>
<comment type="caution">
    <text evidence="10">The sequence shown here is derived from an EMBL/GenBank/DDBJ whole genome shotgun (WGS) entry which is preliminary data.</text>
</comment>
<dbReference type="InterPro" id="IPR020751">
    <property type="entry name" value="aa-tRNA-synth_I_codon-bd_sub2"/>
</dbReference>
<evidence type="ECO:0000256" key="5">
    <source>
        <dbReference type="ARBA" id="ARBA00022917"/>
    </source>
</evidence>
<dbReference type="AlphaFoldDB" id="A0A1F4XUA0"/>
<dbReference type="PRINTS" id="PR00987">
    <property type="entry name" value="TRNASYNTHGLU"/>
</dbReference>
<comment type="similarity">
    <text evidence="1 7">Belongs to the class-I aminoacyl-tRNA synthetase family. Glutamate--tRNA ligase type 1 subfamily.</text>
</comment>
<dbReference type="InterPro" id="IPR049940">
    <property type="entry name" value="GluQ/Sye"/>
</dbReference>
<evidence type="ECO:0000259" key="8">
    <source>
        <dbReference type="Pfam" id="PF00749"/>
    </source>
</evidence>
<evidence type="ECO:0000256" key="3">
    <source>
        <dbReference type="ARBA" id="ARBA00022741"/>
    </source>
</evidence>
<dbReference type="Gene3D" id="3.40.50.620">
    <property type="entry name" value="HUPs"/>
    <property type="match status" value="2"/>
</dbReference>
<dbReference type="CDD" id="cd00808">
    <property type="entry name" value="GluRS_core"/>
    <property type="match status" value="1"/>
</dbReference>
<comment type="subunit">
    <text evidence="7">Monomer.</text>
</comment>
<dbReference type="InterPro" id="IPR045462">
    <property type="entry name" value="aa-tRNA-synth_I_cd-bd"/>
</dbReference>
<dbReference type="EMBL" id="MEWW01000001">
    <property type="protein sequence ID" value="OGC85277.1"/>
    <property type="molecule type" value="Genomic_DNA"/>
</dbReference>
<dbReference type="GO" id="GO:0000049">
    <property type="term" value="F:tRNA binding"/>
    <property type="evidence" value="ECO:0007669"/>
    <property type="project" value="InterPro"/>
</dbReference>
<dbReference type="InterPro" id="IPR008925">
    <property type="entry name" value="aa_tRNA-synth_I_cd-bd_sf"/>
</dbReference>
<dbReference type="EC" id="6.1.1.17" evidence="7"/>
<dbReference type="Proteomes" id="UP000178091">
    <property type="component" value="Unassembled WGS sequence"/>
</dbReference>
<dbReference type="GO" id="GO:0006424">
    <property type="term" value="P:glutamyl-tRNA aminoacylation"/>
    <property type="evidence" value="ECO:0007669"/>
    <property type="project" value="UniProtKB-UniRule"/>
</dbReference>
<feature type="binding site" evidence="7">
    <location>
        <position position="210"/>
    </location>
    <ligand>
        <name>ATP</name>
        <dbReference type="ChEBI" id="CHEBI:30616"/>
    </ligand>
</feature>
<gene>
    <name evidence="7" type="primary">gltX</name>
    <name evidence="10" type="ORF">A3F55_00685</name>
</gene>
<evidence type="ECO:0000313" key="11">
    <source>
        <dbReference type="Proteomes" id="UP000178091"/>
    </source>
</evidence>
<dbReference type="GO" id="GO:0004818">
    <property type="term" value="F:glutamate-tRNA ligase activity"/>
    <property type="evidence" value="ECO:0007669"/>
    <property type="project" value="UniProtKB-UniRule"/>
</dbReference>
<evidence type="ECO:0000256" key="6">
    <source>
        <dbReference type="ARBA" id="ARBA00023146"/>
    </source>
</evidence>
<keyword evidence="3 7" id="KW-0547">Nucleotide-binding</keyword>
<dbReference type="GO" id="GO:0005829">
    <property type="term" value="C:cytosol"/>
    <property type="evidence" value="ECO:0007669"/>
    <property type="project" value="TreeGrafter"/>
</dbReference>
<sequence>MSSIVTRFAPSPTGLLHAGNYRTAVFAYLFARKEGGKFVVRIEDTDKERSKKEYEENILESLQWLNLGYDILYRQSDNTKRHEELLNKLIAEDKAYVSKEEAGEGKRDEVIRFRNPGQQVSFEDMVRGTISFDTTELGDFVIARSASLPVFHFAVVVDDADEGVTHVIRGEDHISNTPRQILIAKALGFAIPIYVHLPLVLGGDRSKLSKRAGAKALTSYRDMGYLPEAMINYLALLGWHPEDEKELFTTEELVQAFTLDRVQKSAGTFDETKLRWFNREHIKRLSDYAFAERLEEYMKQMGEELPPYTATVIPLLKERSETLLQAMDALEEGEFDFLKPGFEAPGESLLLQGAMAEKGAVIRHFTALESLLGGLSDEEFTAEKVKETIFPYATEAGRAAVLWPMRVALSGKKKSPDPFTLAGLMGKEETLKRLQAALLVLKS</sequence>
<evidence type="ECO:0000313" key="10">
    <source>
        <dbReference type="EMBL" id="OGC85277.1"/>
    </source>
</evidence>
<dbReference type="InterPro" id="IPR001412">
    <property type="entry name" value="aa-tRNA-synth_I_CS"/>
</dbReference>
<keyword evidence="7" id="KW-0963">Cytoplasm</keyword>
<dbReference type="SUPFAM" id="SSF48163">
    <property type="entry name" value="An anticodon-binding domain of class I aminoacyl-tRNA synthetases"/>
    <property type="match status" value="1"/>
</dbReference>
<dbReference type="PANTHER" id="PTHR43311:SF2">
    <property type="entry name" value="GLUTAMATE--TRNA LIGASE, MITOCHONDRIAL-RELATED"/>
    <property type="match status" value="1"/>
</dbReference>
<dbReference type="SUPFAM" id="SSF52374">
    <property type="entry name" value="Nucleotidylyl transferase"/>
    <property type="match status" value="1"/>
</dbReference>
<comment type="function">
    <text evidence="7">Catalyzes the attachment of glutamate to tRNA(Glu) in a two-step reaction: glutamate is first activated by ATP to form Glu-AMP and then transferred to the acceptor end of tRNA(Glu).</text>
</comment>
<comment type="caution">
    <text evidence="7">Lacks conserved residue(s) required for the propagation of feature annotation.</text>
</comment>
<dbReference type="Gene3D" id="1.10.10.350">
    <property type="match status" value="1"/>
</dbReference>
<dbReference type="InterPro" id="IPR033910">
    <property type="entry name" value="GluRS_core"/>
</dbReference>
<protein>
    <recommendedName>
        <fullName evidence="7">Glutamate--tRNA ligase</fullName>
        <ecNumber evidence="7">6.1.1.17</ecNumber>
    </recommendedName>
    <alternativeName>
        <fullName evidence="7">Glutamyl-tRNA synthetase</fullName>
        <shortName evidence="7">GluRS</shortName>
    </alternativeName>
</protein>
<evidence type="ECO:0000256" key="4">
    <source>
        <dbReference type="ARBA" id="ARBA00022840"/>
    </source>
</evidence>
<evidence type="ECO:0000256" key="7">
    <source>
        <dbReference type="HAMAP-Rule" id="MF_00022"/>
    </source>
</evidence>
<dbReference type="HAMAP" id="MF_00022">
    <property type="entry name" value="Glu_tRNA_synth_type1"/>
    <property type="match status" value="1"/>
</dbReference>
<feature type="domain" description="Glutamyl/glutaminyl-tRNA synthetase class Ib catalytic" evidence="8">
    <location>
        <begin position="4"/>
        <end position="102"/>
    </location>
</feature>
<feature type="domain" description="Aminoacyl-tRNA synthetase class I anticodon-binding" evidence="9">
    <location>
        <begin position="290"/>
        <end position="438"/>
    </location>
</feature>
<dbReference type="InterPro" id="IPR004527">
    <property type="entry name" value="Glu-tRNA-ligase_bac/mito"/>
</dbReference>
<comment type="subcellular location">
    <subcellularLocation>
        <location evidence="7">Cytoplasm</location>
    </subcellularLocation>
</comment>
<evidence type="ECO:0000259" key="9">
    <source>
        <dbReference type="Pfam" id="PF19269"/>
    </source>
</evidence>
<dbReference type="PROSITE" id="PS00178">
    <property type="entry name" value="AA_TRNA_LIGASE_I"/>
    <property type="match status" value="1"/>
</dbReference>
<dbReference type="InterPro" id="IPR000924">
    <property type="entry name" value="Glu/Gln-tRNA-synth"/>
</dbReference>
<evidence type="ECO:0000256" key="1">
    <source>
        <dbReference type="ARBA" id="ARBA00007894"/>
    </source>
</evidence>
<dbReference type="InterPro" id="IPR014729">
    <property type="entry name" value="Rossmann-like_a/b/a_fold"/>
</dbReference>
<proteinExistence type="inferred from homology"/>
<feature type="short sequence motif" description="'KMSKS' region" evidence="7">
    <location>
        <begin position="207"/>
        <end position="211"/>
    </location>
</feature>
<keyword evidence="6 7" id="KW-0030">Aminoacyl-tRNA synthetase</keyword>
<dbReference type="GO" id="GO:0008270">
    <property type="term" value="F:zinc ion binding"/>
    <property type="evidence" value="ECO:0007669"/>
    <property type="project" value="InterPro"/>
</dbReference>
<dbReference type="InterPro" id="IPR020058">
    <property type="entry name" value="Glu/Gln-tRNA-synth_Ib_cat-dom"/>
</dbReference>
<feature type="short sequence motif" description="'HIGH' region" evidence="7">
    <location>
        <begin position="10"/>
        <end position="20"/>
    </location>
</feature>
<keyword evidence="5 7" id="KW-0648">Protein biosynthesis</keyword>
<dbReference type="GO" id="GO:0005524">
    <property type="term" value="F:ATP binding"/>
    <property type="evidence" value="ECO:0007669"/>
    <property type="project" value="UniProtKB-UniRule"/>
</dbReference>
<dbReference type="Pfam" id="PF19269">
    <property type="entry name" value="Anticodon_2"/>
    <property type="match status" value="1"/>
</dbReference>
<keyword evidence="4 7" id="KW-0067">ATP-binding</keyword>
<comment type="catalytic activity">
    <reaction evidence="7">
        <text>tRNA(Glu) + L-glutamate + ATP = L-glutamyl-tRNA(Glu) + AMP + diphosphate</text>
        <dbReference type="Rhea" id="RHEA:23540"/>
        <dbReference type="Rhea" id="RHEA-COMP:9663"/>
        <dbReference type="Rhea" id="RHEA-COMP:9680"/>
        <dbReference type="ChEBI" id="CHEBI:29985"/>
        <dbReference type="ChEBI" id="CHEBI:30616"/>
        <dbReference type="ChEBI" id="CHEBI:33019"/>
        <dbReference type="ChEBI" id="CHEBI:78442"/>
        <dbReference type="ChEBI" id="CHEBI:78520"/>
        <dbReference type="ChEBI" id="CHEBI:456215"/>
        <dbReference type="EC" id="6.1.1.17"/>
    </reaction>
</comment>
<name>A0A1F4XUA0_9BACT</name>
<dbReference type="PANTHER" id="PTHR43311">
    <property type="entry name" value="GLUTAMATE--TRNA LIGASE"/>
    <property type="match status" value="1"/>
</dbReference>
<reference evidence="10 11" key="1">
    <citation type="journal article" date="2016" name="Nat. Commun.">
        <title>Thousands of microbial genomes shed light on interconnected biogeochemical processes in an aquifer system.</title>
        <authorList>
            <person name="Anantharaman K."/>
            <person name="Brown C.T."/>
            <person name="Hug L.A."/>
            <person name="Sharon I."/>
            <person name="Castelle C.J."/>
            <person name="Probst A.J."/>
            <person name="Thomas B.C."/>
            <person name="Singh A."/>
            <person name="Wilkins M.J."/>
            <person name="Karaoz U."/>
            <person name="Brodie E.L."/>
            <person name="Williams K.H."/>
            <person name="Hubbard S.S."/>
            <person name="Banfield J.F."/>
        </authorList>
    </citation>
    <scope>NUCLEOTIDE SEQUENCE [LARGE SCALE GENOMIC DNA]</scope>
</reference>
<keyword evidence="2 7" id="KW-0436">Ligase</keyword>
<dbReference type="Pfam" id="PF00749">
    <property type="entry name" value="tRNA-synt_1c"/>
    <property type="match status" value="2"/>
</dbReference>
<evidence type="ECO:0000256" key="2">
    <source>
        <dbReference type="ARBA" id="ARBA00022598"/>
    </source>
</evidence>
<organism evidence="10 11">
    <name type="scientific">Candidatus Adlerbacteria bacterium RIFCSPHIGHO2_12_FULL_53_18</name>
    <dbReference type="NCBI Taxonomy" id="1797242"/>
    <lineage>
        <taxon>Bacteria</taxon>
        <taxon>Candidatus Adleribacteriota</taxon>
    </lineage>
</organism>